<protein>
    <recommendedName>
        <fullName evidence="3">mannose-1-phosphate guanylyltransferase</fullName>
        <ecNumber evidence="3">2.7.7.13</ecNumber>
    </recommendedName>
</protein>
<keyword evidence="6" id="KW-0547">Nucleotide-binding</keyword>
<evidence type="ECO:0000256" key="8">
    <source>
        <dbReference type="ARBA" id="ARBA00047343"/>
    </source>
</evidence>
<dbReference type="NCBIfam" id="TIGR01479">
    <property type="entry name" value="GMP_PMI"/>
    <property type="match status" value="1"/>
</dbReference>
<dbReference type="InterPro" id="IPR049577">
    <property type="entry name" value="GMPP_N"/>
</dbReference>
<dbReference type="Gene3D" id="2.60.120.10">
    <property type="entry name" value="Jelly Rolls"/>
    <property type="match status" value="1"/>
</dbReference>
<organism evidence="13 14">
    <name type="scientific">Xenorhabdus lircayensis</name>
    <dbReference type="NCBI Taxonomy" id="2763499"/>
    <lineage>
        <taxon>Bacteria</taxon>
        <taxon>Pseudomonadati</taxon>
        <taxon>Pseudomonadota</taxon>
        <taxon>Gammaproteobacteria</taxon>
        <taxon>Enterobacterales</taxon>
        <taxon>Morganellaceae</taxon>
        <taxon>Xenorhabdus</taxon>
    </lineage>
</organism>
<dbReference type="InterPro" id="IPR014710">
    <property type="entry name" value="RmlC-like_jellyroll"/>
</dbReference>
<gene>
    <name evidence="13" type="ORF">H8A87_04620</name>
</gene>
<dbReference type="EC" id="2.7.7.13" evidence="3"/>
<evidence type="ECO:0000256" key="5">
    <source>
        <dbReference type="ARBA" id="ARBA00022695"/>
    </source>
</evidence>
<evidence type="ECO:0000256" key="9">
    <source>
        <dbReference type="RuleBase" id="RU004190"/>
    </source>
</evidence>
<comment type="pathway">
    <text evidence="1">Nucleotide-sugar biosynthesis; GDP-alpha-D-mannose biosynthesis; GDP-alpha-D-mannose from alpha-D-mannose 1-phosphate (GTP route): step 1/1.</text>
</comment>
<keyword evidence="4 13" id="KW-0808">Transferase</keyword>
<evidence type="ECO:0000313" key="13">
    <source>
        <dbReference type="EMBL" id="MBI6548026.1"/>
    </source>
</evidence>
<dbReference type="Pfam" id="PF01050">
    <property type="entry name" value="MannoseP_isomer"/>
    <property type="match status" value="1"/>
</dbReference>
<evidence type="ECO:0000259" key="11">
    <source>
        <dbReference type="Pfam" id="PF01050"/>
    </source>
</evidence>
<comment type="catalytic activity">
    <reaction evidence="8">
        <text>alpha-D-mannose 1-phosphate + GTP + H(+) = GDP-alpha-D-mannose + diphosphate</text>
        <dbReference type="Rhea" id="RHEA:15229"/>
        <dbReference type="ChEBI" id="CHEBI:15378"/>
        <dbReference type="ChEBI" id="CHEBI:33019"/>
        <dbReference type="ChEBI" id="CHEBI:37565"/>
        <dbReference type="ChEBI" id="CHEBI:57527"/>
        <dbReference type="ChEBI" id="CHEBI:58409"/>
        <dbReference type="EC" id="2.7.7.13"/>
    </reaction>
</comment>
<evidence type="ECO:0000256" key="6">
    <source>
        <dbReference type="ARBA" id="ARBA00022741"/>
    </source>
</evidence>
<evidence type="ECO:0000256" key="1">
    <source>
        <dbReference type="ARBA" id="ARBA00004823"/>
    </source>
</evidence>
<dbReference type="EMBL" id="JACOII010000022">
    <property type="protein sequence ID" value="MBI6548026.1"/>
    <property type="molecule type" value="Genomic_DNA"/>
</dbReference>
<dbReference type="InterPro" id="IPR054566">
    <property type="entry name" value="ManC/GMP-like_b-helix"/>
</dbReference>
<reference evidence="13 14" key="1">
    <citation type="submission" date="2020-08" db="EMBL/GenBank/DDBJ databases">
        <title>Description of Xenorhabdus lircayensis sp. nov., the symbiotic bacterium associated with the entomopathogenic nematode Steirnernema unicornum.</title>
        <authorList>
            <person name="Castaneda-Alvarez C."/>
            <person name="Prodan S."/>
            <person name="Zamorano A."/>
            <person name="San-Blas E."/>
            <person name="Aballay E."/>
        </authorList>
    </citation>
    <scope>NUCLEOTIDE SEQUENCE [LARGE SCALE GENOMIC DNA]</scope>
    <source>
        <strain evidence="13 14">VLS</strain>
    </source>
</reference>
<name>A0ABS0U2B3_9GAMM</name>
<dbReference type="InterPro" id="IPR029044">
    <property type="entry name" value="Nucleotide-diphossugar_trans"/>
</dbReference>
<dbReference type="InterPro" id="IPR051161">
    <property type="entry name" value="Mannose-6P_isomerase_type2"/>
</dbReference>
<dbReference type="InterPro" id="IPR005835">
    <property type="entry name" value="NTP_transferase_dom"/>
</dbReference>
<dbReference type="RefSeq" id="WP_198688823.1">
    <property type="nucleotide sequence ID" value="NZ_CAWPUD010000019.1"/>
</dbReference>
<dbReference type="PANTHER" id="PTHR46390:SF1">
    <property type="entry name" value="MANNOSE-1-PHOSPHATE GUANYLYLTRANSFERASE"/>
    <property type="match status" value="1"/>
</dbReference>
<evidence type="ECO:0000256" key="3">
    <source>
        <dbReference type="ARBA" id="ARBA00012387"/>
    </source>
</evidence>
<dbReference type="Pfam" id="PF00483">
    <property type="entry name" value="NTP_transferase"/>
    <property type="match status" value="1"/>
</dbReference>
<dbReference type="SUPFAM" id="SSF53448">
    <property type="entry name" value="Nucleotide-diphospho-sugar transferases"/>
    <property type="match status" value="1"/>
</dbReference>
<dbReference type="CDD" id="cd02213">
    <property type="entry name" value="cupin_PMI_typeII_C"/>
    <property type="match status" value="1"/>
</dbReference>
<evidence type="ECO:0000259" key="10">
    <source>
        <dbReference type="Pfam" id="PF00483"/>
    </source>
</evidence>
<dbReference type="InterPro" id="IPR006375">
    <property type="entry name" value="Man1P_GuaTrfase/Man6P_Isoase"/>
</dbReference>
<keyword evidence="14" id="KW-1185">Reference proteome</keyword>
<comment type="caution">
    <text evidence="13">The sequence shown here is derived from an EMBL/GenBank/DDBJ whole genome shotgun (WGS) entry which is preliminary data.</text>
</comment>
<dbReference type="GO" id="GO:0004476">
    <property type="term" value="F:mannose-6-phosphate isomerase activity"/>
    <property type="evidence" value="ECO:0007669"/>
    <property type="project" value="UniProtKB-EC"/>
</dbReference>
<evidence type="ECO:0000256" key="2">
    <source>
        <dbReference type="ARBA" id="ARBA00006115"/>
    </source>
</evidence>
<dbReference type="InterPro" id="IPR001538">
    <property type="entry name" value="Man6P_isomerase-2_C"/>
</dbReference>
<dbReference type="SUPFAM" id="SSF51182">
    <property type="entry name" value="RmlC-like cupins"/>
    <property type="match status" value="1"/>
</dbReference>
<dbReference type="PANTHER" id="PTHR46390">
    <property type="entry name" value="MANNOSE-1-PHOSPHATE GUANYLYLTRANSFERASE"/>
    <property type="match status" value="1"/>
</dbReference>
<dbReference type="Pfam" id="PF22640">
    <property type="entry name" value="ManC_GMP_beta-helix"/>
    <property type="match status" value="1"/>
</dbReference>
<evidence type="ECO:0000256" key="7">
    <source>
        <dbReference type="ARBA" id="ARBA00023134"/>
    </source>
</evidence>
<dbReference type="InterPro" id="IPR011051">
    <property type="entry name" value="RmlC_Cupin_sf"/>
</dbReference>
<feature type="domain" description="Nucleotidyl transferase" evidence="10">
    <location>
        <begin position="6"/>
        <end position="292"/>
    </location>
</feature>
<keyword evidence="5 13" id="KW-0548">Nucleotidyltransferase</keyword>
<dbReference type="Proteomes" id="UP000696184">
    <property type="component" value="Unassembled WGS sequence"/>
</dbReference>
<evidence type="ECO:0000259" key="12">
    <source>
        <dbReference type="Pfam" id="PF22640"/>
    </source>
</evidence>
<keyword evidence="7" id="KW-0342">GTP-binding</keyword>
<feature type="domain" description="Mannose-6-phosphate isomerase type II C-terminal" evidence="11">
    <location>
        <begin position="359"/>
        <end position="471"/>
    </location>
</feature>
<feature type="domain" description="MannoseP isomerase/GMP-like beta-helix" evidence="12">
    <location>
        <begin position="302"/>
        <end position="355"/>
    </location>
</feature>
<evidence type="ECO:0000313" key="14">
    <source>
        <dbReference type="Proteomes" id="UP000696184"/>
    </source>
</evidence>
<keyword evidence="13" id="KW-0413">Isomerase</keyword>
<dbReference type="Gene3D" id="3.90.550.10">
    <property type="entry name" value="Spore Coat Polysaccharide Biosynthesis Protein SpsA, Chain A"/>
    <property type="match status" value="1"/>
</dbReference>
<dbReference type="CDD" id="cd02509">
    <property type="entry name" value="GDP-M1P_Guanylyltransferase"/>
    <property type="match status" value="1"/>
</dbReference>
<proteinExistence type="inferred from homology"/>
<evidence type="ECO:0000256" key="4">
    <source>
        <dbReference type="ARBA" id="ARBA00022679"/>
    </source>
</evidence>
<accession>A0ABS0U2B3</accession>
<comment type="similarity">
    <text evidence="2 9">Belongs to the mannose-6-phosphate isomerase type 2 family.</text>
</comment>
<dbReference type="GO" id="GO:0004475">
    <property type="term" value="F:mannose-1-phosphate guanylyltransferase (GTP) activity"/>
    <property type="evidence" value="ECO:0007669"/>
    <property type="project" value="UniProtKB-EC"/>
</dbReference>
<sequence>MNKILPVIMSGGIGSRLWPLSREQYPKQFLALNDEAGKTMLQTTILRLNALSCLHSFPLVICNEEHRFLVAEQLRKINKLNKNIILEPEGRNTAPTIALAALATLQEKNDPLLLILPADHVIHDKNSFYTSIKMAIPHAVAGKLVTFGIVPTSAETGYGYIKRGNLLTHDLSSEIFLVDKFVEKPCLIQAEHYIKSGTYYWNSGMFLFRASRYLEELKKLSPDIYDSCSNSVENIFQDLDFTRVDKTAFLSCPSNSIDYAVMENTDDAVVVPMSAGWNDVGSWSSLWDISVKDDFGNVIHGDIISYESYDNYLHSDSALLATIGVRDLTIIQTEDAILVAHKNKTQDVKYIVEKLKKDGRPEYKKHQCSYHTWGTAKLIDYSPYHRVNKLTIKPNGQLSLQSHYHRSEHWVILSGTAEVIRGSELLRLTKNQSIYIPAGEAHSLKNSGQVNLEVIEIQSGDYISDIDIIRLL</sequence>